<sequence>MVCLNIKKRHCYARHFKNDNKRIRKKVILEVRRRLRNDDELKYGKLLRLVFSLRSSILRSSLTSAHDKSFTNSFVISSETSISKALKYSKFFVINIVDLTIKRLIHQVDSKFTL</sequence>
<accession>A0A1J1I5C5</accession>
<evidence type="ECO:0000313" key="1">
    <source>
        <dbReference type="EMBL" id="CRK94118.1"/>
    </source>
</evidence>
<name>A0A1J1I5C5_9DIPT</name>
<protein>
    <submittedName>
        <fullName evidence="1">CLUMA_CG007641, isoform A</fullName>
    </submittedName>
</protein>
<evidence type="ECO:0000313" key="2">
    <source>
        <dbReference type="Proteomes" id="UP000183832"/>
    </source>
</evidence>
<keyword evidence="2" id="KW-1185">Reference proteome</keyword>
<proteinExistence type="predicted"/>
<organism evidence="1 2">
    <name type="scientific">Clunio marinus</name>
    <dbReference type="NCBI Taxonomy" id="568069"/>
    <lineage>
        <taxon>Eukaryota</taxon>
        <taxon>Metazoa</taxon>
        <taxon>Ecdysozoa</taxon>
        <taxon>Arthropoda</taxon>
        <taxon>Hexapoda</taxon>
        <taxon>Insecta</taxon>
        <taxon>Pterygota</taxon>
        <taxon>Neoptera</taxon>
        <taxon>Endopterygota</taxon>
        <taxon>Diptera</taxon>
        <taxon>Nematocera</taxon>
        <taxon>Chironomoidea</taxon>
        <taxon>Chironomidae</taxon>
        <taxon>Clunio</taxon>
    </lineage>
</organism>
<dbReference type="EMBL" id="CVRI01000038">
    <property type="protein sequence ID" value="CRK94118.1"/>
    <property type="molecule type" value="Genomic_DNA"/>
</dbReference>
<dbReference type="AlphaFoldDB" id="A0A1J1I5C5"/>
<reference evidence="1 2" key="1">
    <citation type="submission" date="2015-04" db="EMBL/GenBank/DDBJ databases">
        <authorList>
            <person name="Syromyatnikov M.Y."/>
            <person name="Popov V.N."/>
        </authorList>
    </citation>
    <scope>NUCLEOTIDE SEQUENCE [LARGE SCALE GENOMIC DNA]</scope>
</reference>
<gene>
    <name evidence="1" type="ORF">CLUMA_CG007641</name>
</gene>
<dbReference type="Proteomes" id="UP000183832">
    <property type="component" value="Unassembled WGS sequence"/>
</dbReference>